<organism evidence="12 13">
    <name type="scientific">Anaerohalosphaera lusitana</name>
    <dbReference type="NCBI Taxonomy" id="1936003"/>
    <lineage>
        <taxon>Bacteria</taxon>
        <taxon>Pseudomonadati</taxon>
        <taxon>Planctomycetota</taxon>
        <taxon>Phycisphaerae</taxon>
        <taxon>Sedimentisphaerales</taxon>
        <taxon>Anaerohalosphaeraceae</taxon>
        <taxon>Anaerohalosphaera</taxon>
    </lineage>
</organism>
<dbReference type="InterPro" id="IPR050709">
    <property type="entry name" value="Biotin_Carboxyl_Carrier/Decarb"/>
</dbReference>
<gene>
    <name evidence="12" type="primary">accB</name>
    <name evidence="12" type="ORF">STSP2_00681</name>
</gene>
<dbReference type="EMBL" id="CP019791">
    <property type="protein sequence ID" value="AQT67533.1"/>
    <property type="molecule type" value="Genomic_DNA"/>
</dbReference>
<keyword evidence="4 9" id="KW-0444">Lipid biosynthesis</keyword>
<keyword evidence="5 9" id="KW-0276">Fatty acid metabolism</keyword>
<keyword evidence="7 9" id="KW-0275">Fatty acid biosynthesis</keyword>
<evidence type="ECO:0000313" key="12">
    <source>
        <dbReference type="EMBL" id="AQT67533.1"/>
    </source>
</evidence>
<evidence type="ECO:0000256" key="2">
    <source>
        <dbReference type="ARBA" id="ARBA00005194"/>
    </source>
</evidence>
<dbReference type="Gene3D" id="2.40.50.100">
    <property type="match status" value="1"/>
</dbReference>
<feature type="domain" description="Lipoyl-binding" evidence="11">
    <location>
        <begin position="86"/>
        <end position="162"/>
    </location>
</feature>
<dbReference type="STRING" id="1936003.STSP2_00681"/>
<feature type="compositionally biased region" description="Low complexity" evidence="10">
    <location>
        <begin position="65"/>
        <end position="82"/>
    </location>
</feature>
<sequence length="164" mass="17586">MADKKKETDVKKVRELVEMMKENDLVEIEIVDGENKILLKRPQPTQPVVNQVPMPAAPAAPQAPAPQAAAPAPAQAEAAPAQDEGLDEIIAPMVGTFYTAPSPDSDPYVKVGSKVDPDTVVCIVEAMKVMNEIKAETTGTIVEVLRKAGEAVEYGQPLFKVKPD</sequence>
<dbReference type="InterPro" id="IPR011053">
    <property type="entry name" value="Single_hybrid_motif"/>
</dbReference>
<evidence type="ECO:0000256" key="4">
    <source>
        <dbReference type="ARBA" id="ARBA00022516"/>
    </source>
</evidence>
<dbReference type="PRINTS" id="PR01071">
    <property type="entry name" value="ACOABIOTINCC"/>
</dbReference>
<dbReference type="PROSITE" id="PS50968">
    <property type="entry name" value="BIOTINYL_LIPOYL"/>
    <property type="match status" value="1"/>
</dbReference>
<dbReference type="CDD" id="cd06850">
    <property type="entry name" value="biotinyl_domain"/>
    <property type="match status" value="1"/>
</dbReference>
<evidence type="ECO:0000256" key="5">
    <source>
        <dbReference type="ARBA" id="ARBA00022832"/>
    </source>
</evidence>
<comment type="function">
    <text evidence="1 9">This protein is a component of the acetyl coenzyme A carboxylase complex; first, biotin carboxylase catalyzes the carboxylation of the carrier protein and then the transcarboxylase transfers the carboxyl group to form malonyl-CoA.</text>
</comment>
<comment type="pathway">
    <text evidence="2 9">Lipid metabolism; fatty acid biosynthesis.</text>
</comment>
<dbReference type="InterPro" id="IPR000089">
    <property type="entry name" value="Biotin_lipoyl"/>
</dbReference>
<dbReference type="GO" id="GO:0003989">
    <property type="term" value="F:acetyl-CoA carboxylase activity"/>
    <property type="evidence" value="ECO:0007669"/>
    <property type="project" value="InterPro"/>
</dbReference>
<evidence type="ECO:0000256" key="8">
    <source>
        <dbReference type="ARBA" id="ARBA00023267"/>
    </source>
</evidence>
<keyword evidence="13" id="KW-1185">Reference proteome</keyword>
<dbReference type="PANTHER" id="PTHR45266:SF3">
    <property type="entry name" value="OXALOACETATE DECARBOXYLASE ALPHA CHAIN"/>
    <property type="match status" value="1"/>
</dbReference>
<reference evidence="13" key="1">
    <citation type="submission" date="2017-02" db="EMBL/GenBank/DDBJ databases">
        <title>Comparative genomics and description of representatives of a novel lineage of planctomycetes thriving in anoxic sediments.</title>
        <authorList>
            <person name="Spring S."/>
            <person name="Bunk B."/>
            <person name="Sproer C."/>
        </authorList>
    </citation>
    <scope>NUCLEOTIDE SEQUENCE [LARGE SCALE GENOMIC DNA]</scope>
    <source>
        <strain evidence="13">ST-NAGAB-D1</strain>
    </source>
</reference>
<dbReference type="GO" id="GO:0006633">
    <property type="term" value="P:fatty acid biosynthetic process"/>
    <property type="evidence" value="ECO:0007669"/>
    <property type="project" value="UniProtKB-UniPathway"/>
</dbReference>
<dbReference type="RefSeq" id="WP_146659817.1">
    <property type="nucleotide sequence ID" value="NZ_CP019791.1"/>
</dbReference>
<dbReference type="Proteomes" id="UP000189674">
    <property type="component" value="Chromosome"/>
</dbReference>
<evidence type="ECO:0000256" key="7">
    <source>
        <dbReference type="ARBA" id="ARBA00023160"/>
    </source>
</evidence>
<evidence type="ECO:0000313" key="13">
    <source>
        <dbReference type="Proteomes" id="UP000189674"/>
    </source>
</evidence>
<dbReference type="PANTHER" id="PTHR45266">
    <property type="entry name" value="OXALOACETATE DECARBOXYLASE ALPHA CHAIN"/>
    <property type="match status" value="1"/>
</dbReference>
<dbReference type="PROSITE" id="PS00188">
    <property type="entry name" value="BIOTIN"/>
    <property type="match status" value="1"/>
</dbReference>
<evidence type="ECO:0000256" key="3">
    <source>
        <dbReference type="ARBA" id="ARBA00017562"/>
    </source>
</evidence>
<dbReference type="UniPathway" id="UPA00094"/>
<evidence type="ECO:0000256" key="9">
    <source>
        <dbReference type="RuleBase" id="RU364072"/>
    </source>
</evidence>
<dbReference type="GO" id="GO:0009317">
    <property type="term" value="C:acetyl-CoA carboxylase complex"/>
    <property type="evidence" value="ECO:0007669"/>
    <property type="project" value="InterPro"/>
</dbReference>
<name>A0A1U9NHX5_9BACT</name>
<dbReference type="NCBIfam" id="TIGR00531">
    <property type="entry name" value="BCCP"/>
    <property type="match status" value="1"/>
</dbReference>
<proteinExistence type="predicted"/>
<protein>
    <recommendedName>
        <fullName evidence="3 9">Biotin carboxyl carrier protein of acetyl-CoA carboxylase</fullName>
    </recommendedName>
</protein>
<dbReference type="SUPFAM" id="SSF51230">
    <property type="entry name" value="Single hybrid motif"/>
    <property type="match status" value="1"/>
</dbReference>
<keyword evidence="8 9" id="KW-0092">Biotin</keyword>
<keyword evidence="6 9" id="KW-0443">Lipid metabolism</keyword>
<feature type="compositionally biased region" description="Pro residues" evidence="10">
    <location>
        <begin position="55"/>
        <end position="64"/>
    </location>
</feature>
<evidence type="ECO:0000256" key="6">
    <source>
        <dbReference type="ARBA" id="ARBA00023098"/>
    </source>
</evidence>
<dbReference type="InterPro" id="IPR001882">
    <property type="entry name" value="Biotin_BS"/>
</dbReference>
<accession>A0A1U9NHX5</accession>
<evidence type="ECO:0000256" key="1">
    <source>
        <dbReference type="ARBA" id="ARBA00003761"/>
    </source>
</evidence>
<feature type="region of interest" description="Disordered" evidence="10">
    <location>
        <begin position="42"/>
        <end position="85"/>
    </location>
</feature>
<dbReference type="KEGG" id="alus:STSP2_00681"/>
<dbReference type="AlphaFoldDB" id="A0A1U9NHX5"/>
<evidence type="ECO:0000256" key="10">
    <source>
        <dbReference type="SAM" id="MobiDB-lite"/>
    </source>
</evidence>
<evidence type="ECO:0000259" key="11">
    <source>
        <dbReference type="PROSITE" id="PS50968"/>
    </source>
</evidence>
<feature type="compositionally biased region" description="Low complexity" evidence="10">
    <location>
        <begin position="42"/>
        <end position="54"/>
    </location>
</feature>
<dbReference type="Pfam" id="PF00364">
    <property type="entry name" value="Biotin_lipoyl"/>
    <property type="match status" value="1"/>
</dbReference>
<dbReference type="InterPro" id="IPR001249">
    <property type="entry name" value="AcCoA_biotinCC"/>
</dbReference>
<dbReference type="OrthoDB" id="9811735at2"/>